<evidence type="ECO:0000313" key="2">
    <source>
        <dbReference type="EMBL" id="GMH21215.1"/>
    </source>
</evidence>
<feature type="transmembrane region" description="Helical" evidence="1">
    <location>
        <begin position="70"/>
        <end position="94"/>
    </location>
</feature>
<dbReference type="Proteomes" id="UP001279734">
    <property type="component" value="Unassembled WGS sequence"/>
</dbReference>
<keyword evidence="1" id="KW-0472">Membrane</keyword>
<gene>
    <name evidence="2" type="ORF">Nepgr_023057</name>
</gene>
<feature type="transmembrane region" description="Helical" evidence="1">
    <location>
        <begin position="243"/>
        <end position="266"/>
    </location>
</feature>
<keyword evidence="3" id="KW-1185">Reference proteome</keyword>
<name>A0AAD3T0K4_NEPGR</name>
<reference evidence="2" key="1">
    <citation type="submission" date="2023-05" db="EMBL/GenBank/DDBJ databases">
        <title>Nepenthes gracilis genome sequencing.</title>
        <authorList>
            <person name="Fukushima K."/>
        </authorList>
    </citation>
    <scope>NUCLEOTIDE SEQUENCE</scope>
    <source>
        <strain evidence="2">SING2019-196</strain>
    </source>
</reference>
<dbReference type="EMBL" id="BSYO01000023">
    <property type="protein sequence ID" value="GMH21215.1"/>
    <property type="molecule type" value="Genomic_DNA"/>
</dbReference>
<protein>
    <submittedName>
        <fullName evidence="2">Uncharacterized protein</fullName>
    </submittedName>
</protein>
<sequence length="311" mass="33655">MNERWLVKLISISAWCSEVRSESLSDKYDERSAVVVVVFGSLKEIRDSGQPTTGSGQSKASFKFWRVLQLLLELHLCCCLNVLVPVCAFVFLVLSRRVVLNRSTTGLTVHFGSIDDDVGDLPHSMACAGNVFSSAIWLVLPALALCCVEPNAGPLWCADVGLVLTSWLLGFLGGVCVVALKLHPAACLFLEDVGNGAWSAAVPGIGISAAFVAAAHKIYLELACCAVWVLTCNLQHRLGESPFYTCLAYGPFAGMLTGCWILPGILCRSEKCILASLARFLWWWILLALHPLLVEGFIICFVAVHIVDAVG</sequence>
<evidence type="ECO:0000256" key="1">
    <source>
        <dbReference type="SAM" id="Phobius"/>
    </source>
</evidence>
<proteinExistence type="predicted"/>
<feature type="transmembrane region" description="Helical" evidence="1">
    <location>
        <begin position="160"/>
        <end position="180"/>
    </location>
</feature>
<keyword evidence="1" id="KW-0812">Transmembrane</keyword>
<keyword evidence="1" id="KW-1133">Transmembrane helix</keyword>
<feature type="transmembrane region" description="Helical" evidence="1">
    <location>
        <begin position="131"/>
        <end position="148"/>
    </location>
</feature>
<organism evidence="2 3">
    <name type="scientific">Nepenthes gracilis</name>
    <name type="common">Slender pitcher plant</name>
    <dbReference type="NCBI Taxonomy" id="150966"/>
    <lineage>
        <taxon>Eukaryota</taxon>
        <taxon>Viridiplantae</taxon>
        <taxon>Streptophyta</taxon>
        <taxon>Embryophyta</taxon>
        <taxon>Tracheophyta</taxon>
        <taxon>Spermatophyta</taxon>
        <taxon>Magnoliopsida</taxon>
        <taxon>eudicotyledons</taxon>
        <taxon>Gunneridae</taxon>
        <taxon>Pentapetalae</taxon>
        <taxon>Caryophyllales</taxon>
        <taxon>Nepenthaceae</taxon>
        <taxon>Nepenthes</taxon>
    </lineage>
</organism>
<accession>A0AAD3T0K4</accession>
<dbReference type="AlphaFoldDB" id="A0AAD3T0K4"/>
<feature type="transmembrane region" description="Helical" evidence="1">
    <location>
        <begin position="281"/>
        <end position="307"/>
    </location>
</feature>
<comment type="caution">
    <text evidence="2">The sequence shown here is derived from an EMBL/GenBank/DDBJ whole genome shotgun (WGS) entry which is preliminary data.</text>
</comment>
<feature type="transmembrane region" description="Helical" evidence="1">
    <location>
        <begin position="200"/>
        <end position="231"/>
    </location>
</feature>
<evidence type="ECO:0000313" key="3">
    <source>
        <dbReference type="Proteomes" id="UP001279734"/>
    </source>
</evidence>